<sequence>MKRARRLRLLTVGDGDLSFSLALQRCFGDGVAVAASTYLSRDELSRRYRSTHRALRELADAGAEVLHGVDACRLEEQLEGLVSEPDVVLFSSNSEHARQHCALLAHFLAAARKVLPLGGQVHVTLCGEQPRTWRLEEAAGRAGLTLLQSREPQSIDAFLAGDLPQRLPAPAPARPGHGARRKWRSGALGCAHWASPYGYEFRRHEGECSMSVGRSLAFAFVAAAPPASVQRPPGRDGAWCPTCLQSFSSEAALARHLLAPATPLELAAARRACVHCGRAFLSARALRQHAEAAACGHGAACARRTVSHAEAAVGQEHAGARLVAFARAAFPEALPSKPAARRAIAAGEVLLNGEAVEETRILRAGDVVALRRGPAGRLPEAAAGAAARVRLVAGASGAGGPCSEGAAVVWKPAGMRSLGHHPTTLQSALALLLPAADGPLPLTGSRSGARGSRWSGRAPRPASGSSGRCWTAAWSTRFGRRCTGARARPESGGRCSCQRSLPRTDHTRGGGARHRGRLHRQRQKTRRTAEARAQAADATPPGACSPRRRRRSSERRPAGCKTRVEQIGTTEEERIGTKTDSSRCPF</sequence>
<feature type="region of interest" description="Disordered" evidence="2">
    <location>
        <begin position="442"/>
        <end position="469"/>
    </location>
</feature>
<evidence type="ECO:0000259" key="3">
    <source>
        <dbReference type="Pfam" id="PF10354"/>
    </source>
</evidence>
<keyword evidence="1" id="KW-0694">RNA-binding</keyword>
<dbReference type="Proteomes" id="UP001189429">
    <property type="component" value="Unassembled WGS sequence"/>
</dbReference>
<keyword evidence="5" id="KW-1185">Reference proteome</keyword>
<dbReference type="InterPro" id="IPR019446">
    <property type="entry name" value="BMT5-like"/>
</dbReference>
<dbReference type="PROSITE" id="PS50889">
    <property type="entry name" value="S4"/>
    <property type="match status" value="1"/>
</dbReference>
<dbReference type="EMBL" id="CAUYUJ010015837">
    <property type="protein sequence ID" value="CAK0858743.1"/>
    <property type="molecule type" value="Genomic_DNA"/>
</dbReference>
<feature type="compositionally biased region" description="Low complexity" evidence="2">
    <location>
        <begin position="442"/>
        <end position="458"/>
    </location>
</feature>
<gene>
    <name evidence="4" type="ORF">PCOR1329_LOCUS48347</name>
</gene>
<feature type="compositionally biased region" description="Basic and acidic residues" evidence="2">
    <location>
        <begin position="571"/>
        <end position="586"/>
    </location>
</feature>
<dbReference type="SUPFAM" id="SSF55174">
    <property type="entry name" value="Alpha-L RNA-binding motif"/>
    <property type="match status" value="1"/>
</dbReference>
<name>A0ABN9UHU9_9DINO</name>
<feature type="domain" description="25S rRNA (uridine-N(3))-methyltransferase BMT5-like" evidence="3">
    <location>
        <begin position="10"/>
        <end position="150"/>
    </location>
</feature>
<dbReference type="Pfam" id="PF10354">
    <property type="entry name" value="BMT5-like"/>
    <property type="match status" value="1"/>
</dbReference>
<feature type="region of interest" description="Disordered" evidence="2">
    <location>
        <begin position="484"/>
        <end position="586"/>
    </location>
</feature>
<comment type="caution">
    <text evidence="4">The sequence shown here is derived from an EMBL/GenBank/DDBJ whole genome shotgun (WGS) entry which is preliminary data.</text>
</comment>
<evidence type="ECO:0000313" key="4">
    <source>
        <dbReference type="EMBL" id="CAK0858743.1"/>
    </source>
</evidence>
<protein>
    <recommendedName>
        <fullName evidence="3">25S rRNA (uridine-N(3))-methyltransferase BMT5-like domain-containing protein</fullName>
    </recommendedName>
</protein>
<feature type="compositionally biased region" description="Basic residues" evidence="2">
    <location>
        <begin position="511"/>
        <end position="526"/>
    </location>
</feature>
<proteinExistence type="predicted"/>
<dbReference type="CDD" id="cd00165">
    <property type="entry name" value="S4"/>
    <property type="match status" value="1"/>
</dbReference>
<organism evidence="4 5">
    <name type="scientific">Prorocentrum cordatum</name>
    <dbReference type="NCBI Taxonomy" id="2364126"/>
    <lineage>
        <taxon>Eukaryota</taxon>
        <taxon>Sar</taxon>
        <taxon>Alveolata</taxon>
        <taxon>Dinophyceae</taxon>
        <taxon>Prorocentrales</taxon>
        <taxon>Prorocentraceae</taxon>
        <taxon>Prorocentrum</taxon>
    </lineage>
</organism>
<reference evidence="4" key="1">
    <citation type="submission" date="2023-10" db="EMBL/GenBank/DDBJ databases">
        <authorList>
            <person name="Chen Y."/>
            <person name="Shah S."/>
            <person name="Dougan E. K."/>
            <person name="Thang M."/>
            <person name="Chan C."/>
        </authorList>
    </citation>
    <scope>NUCLEOTIDE SEQUENCE [LARGE SCALE GENOMIC DNA]</scope>
</reference>
<accession>A0ABN9UHU9</accession>
<evidence type="ECO:0000313" key="5">
    <source>
        <dbReference type="Proteomes" id="UP001189429"/>
    </source>
</evidence>
<evidence type="ECO:0000256" key="1">
    <source>
        <dbReference type="PROSITE-ProRule" id="PRU00182"/>
    </source>
</evidence>
<dbReference type="Gene3D" id="3.30.160.60">
    <property type="entry name" value="Classic Zinc Finger"/>
    <property type="match status" value="1"/>
</dbReference>
<evidence type="ECO:0000256" key="2">
    <source>
        <dbReference type="SAM" id="MobiDB-lite"/>
    </source>
</evidence>